<proteinExistence type="predicted"/>
<feature type="region of interest" description="Disordered" evidence="1">
    <location>
        <begin position="91"/>
        <end position="147"/>
    </location>
</feature>
<dbReference type="EMBL" id="ML119663">
    <property type="protein sequence ID" value="RPA83655.1"/>
    <property type="molecule type" value="Genomic_DNA"/>
</dbReference>
<feature type="compositionally biased region" description="Low complexity" evidence="1">
    <location>
        <begin position="136"/>
        <end position="147"/>
    </location>
</feature>
<evidence type="ECO:0000313" key="3">
    <source>
        <dbReference type="EMBL" id="RPA83655.1"/>
    </source>
</evidence>
<name>A0A3N4IC41_ASCIM</name>
<keyword evidence="2" id="KW-1133">Transmembrane helix</keyword>
<keyword evidence="2" id="KW-0812">Transmembrane</keyword>
<feature type="compositionally biased region" description="Polar residues" evidence="1">
    <location>
        <begin position="104"/>
        <end position="123"/>
    </location>
</feature>
<evidence type="ECO:0000256" key="2">
    <source>
        <dbReference type="SAM" id="Phobius"/>
    </source>
</evidence>
<reference evidence="3 4" key="1">
    <citation type="journal article" date="2018" name="Nat. Ecol. Evol.">
        <title>Pezizomycetes genomes reveal the molecular basis of ectomycorrhizal truffle lifestyle.</title>
        <authorList>
            <person name="Murat C."/>
            <person name="Payen T."/>
            <person name="Noel B."/>
            <person name="Kuo A."/>
            <person name="Morin E."/>
            <person name="Chen J."/>
            <person name="Kohler A."/>
            <person name="Krizsan K."/>
            <person name="Balestrini R."/>
            <person name="Da Silva C."/>
            <person name="Montanini B."/>
            <person name="Hainaut M."/>
            <person name="Levati E."/>
            <person name="Barry K.W."/>
            <person name="Belfiori B."/>
            <person name="Cichocki N."/>
            <person name="Clum A."/>
            <person name="Dockter R.B."/>
            <person name="Fauchery L."/>
            <person name="Guy J."/>
            <person name="Iotti M."/>
            <person name="Le Tacon F."/>
            <person name="Lindquist E.A."/>
            <person name="Lipzen A."/>
            <person name="Malagnac F."/>
            <person name="Mello A."/>
            <person name="Molinier V."/>
            <person name="Miyauchi S."/>
            <person name="Poulain J."/>
            <person name="Riccioni C."/>
            <person name="Rubini A."/>
            <person name="Sitrit Y."/>
            <person name="Splivallo R."/>
            <person name="Traeger S."/>
            <person name="Wang M."/>
            <person name="Zifcakova L."/>
            <person name="Wipf D."/>
            <person name="Zambonelli A."/>
            <person name="Paolocci F."/>
            <person name="Nowrousian M."/>
            <person name="Ottonello S."/>
            <person name="Baldrian P."/>
            <person name="Spatafora J.W."/>
            <person name="Henrissat B."/>
            <person name="Nagy L.G."/>
            <person name="Aury J.M."/>
            <person name="Wincker P."/>
            <person name="Grigoriev I.V."/>
            <person name="Bonfante P."/>
            <person name="Martin F.M."/>
        </authorList>
    </citation>
    <scope>NUCLEOTIDE SEQUENCE [LARGE SCALE GENOMIC DNA]</scope>
    <source>
        <strain evidence="3 4">RN42</strain>
    </source>
</reference>
<keyword evidence="2" id="KW-0472">Membrane</keyword>
<feature type="transmembrane region" description="Helical" evidence="2">
    <location>
        <begin position="20"/>
        <end position="37"/>
    </location>
</feature>
<accession>A0A3N4IC41</accession>
<dbReference type="Proteomes" id="UP000275078">
    <property type="component" value="Unassembled WGS sequence"/>
</dbReference>
<gene>
    <name evidence="3" type="ORF">BJ508DRAFT_56322</name>
</gene>
<evidence type="ECO:0000256" key="1">
    <source>
        <dbReference type="SAM" id="MobiDB-lite"/>
    </source>
</evidence>
<organism evidence="3 4">
    <name type="scientific">Ascobolus immersus RN42</name>
    <dbReference type="NCBI Taxonomy" id="1160509"/>
    <lineage>
        <taxon>Eukaryota</taxon>
        <taxon>Fungi</taxon>
        <taxon>Dikarya</taxon>
        <taxon>Ascomycota</taxon>
        <taxon>Pezizomycotina</taxon>
        <taxon>Pezizomycetes</taxon>
        <taxon>Pezizales</taxon>
        <taxon>Ascobolaceae</taxon>
        <taxon>Ascobolus</taxon>
    </lineage>
</organism>
<dbReference type="AlphaFoldDB" id="A0A3N4IC41"/>
<protein>
    <submittedName>
        <fullName evidence="3">Uncharacterized protein</fullName>
    </submittedName>
</protein>
<sequence length="147" mass="16344">MMFLRSNVQIYGFTSLTTYHLFFSFSWSLTLILLSLLRNASYTLGQWTNISRSTQMPGLQAQLAALESDNAELQEGQTRMLQTINSARINPRSSDFHPSSSSSRIQSTTFHQHSQLTSANDTSDFFLPPTLPPPAAQLGLGASKWAN</sequence>
<keyword evidence="4" id="KW-1185">Reference proteome</keyword>
<evidence type="ECO:0000313" key="4">
    <source>
        <dbReference type="Proteomes" id="UP000275078"/>
    </source>
</evidence>